<organism evidence="2 3">
    <name type="scientific">Eumeta variegata</name>
    <name type="common">Bagworm moth</name>
    <name type="synonym">Eumeta japonica</name>
    <dbReference type="NCBI Taxonomy" id="151549"/>
    <lineage>
        <taxon>Eukaryota</taxon>
        <taxon>Metazoa</taxon>
        <taxon>Ecdysozoa</taxon>
        <taxon>Arthropoda</taxon>
        <taxon>Hexapoda</taxon>
        <taxon>Insecta</taxon>
        <taxon>Pterygota</taxon>
        <taxon>Neoptera</taxon>
        <taxon>Endopterygota</taxon>
        <taxon>Lepidoptera</taxon>
        <taxon>Glossata</taxon>
        <taxon>Ditrysia</taxon>
        <taxon>Tineoidea</taxon>
        <taxon>Psychidae</taxon>
        <taxon>Oiketicinae</taxon>
        <taxon>Eumeta</taxon>
    </lineage>
</organism>
<feature type="domain" description="Peptidase S1" evidence="1">
    <location>
        <begin position="98"/>
        <end position="334"/>
    </location>
</feature>
<dbReference type="SMART" id="SM00020">
    <property type="entry name" value="Tryp_SPc"/>
    <property type="match status" value="1"/>
</dbReference>
<gene>
    <name evidence="2" type="primary">PPAF2</name>
    <name evidence="2" type="ORF">EVAR_18591_1</name>
</gene>
<dbReference type="InterPro" id="IPR001314">
    <property type="entry name" value="Peptidase_S1A"/>
</dbReference>
<reference evidence="2 3" key="1">
    <citation type="journal article" date="2019" name="Commun. Biol.">
        <title>The bagworm genome reveals a unique fibroin gene that provides high tensile strength.</title>
        <authorList>
            <person name="Kono N."/>
            <person name="Nakamura H."/>
            <person name="Ohtoshi R."/>
            <person name="Tomita M."/>
            <person name="Numata K."/>
            <person name="Arakawa K."/>
        </authorList>
    </citation>
    <scope>NUCLEOTIDE SEQUENCE [LARGE SCALE GENOMIC DNA]</scope>
</reference>
<dbReference type="CDD" id="cd00190">
    <property type="entry name" value="Tryp_SPc"/>
    <property type="match status" value="1"/>
</dbReference>
<protein>
    <submittedName>
        <fullName evidence="2">Phenoloxidase-activating factor 2</fullName>
    </submittedName>
</protein>
<accession>A0A4C1V2V1</accession>
<dbReference type="PROSITE" id="PS50240">
    <property type="entry name" value="TRYPSIN_DOM"/>
    <property type="match status" value="1"/>
</dbReference>
<dbReference type="PANTHER" id="PTHR24258">
    <property type="entry name" value="SERINE PROTEASE-RELATED"/>
    <property type="match status" value="1"/>
</dbReference>
<dbReference type="Pfam" id="PF00089">
    <property type="entry name" value="Trypsin"/>
    <property type="match status" value="1"/>
</dbReference>
<dbReference type="InterPro" id="IPR009003">
    <property type="entry name" value="Peptidase_S1_PA"/>
</dbReference>
<dbReference type="Proteomes" id="UP000299102">
    <property type="component" value="Unassembled WGS sequence"/>
</dbReference>
<name>A0A4C1V2V1_EUMVA</name>
<dbReference type="AlphaFoldDB" id="A0A4C1V2V1"/>
<dbReference type="PANTHER" id="PTHR24258:SF129">
    <property type="entry name" value="LP15124P-RELATED"/>
    <property type="match status" value="1"/>
</dbReference>
<evidence type="ECO:0000313" key="3">
    <source>
        <dbReference type="Proteomes" id="UP000299102"/>
    </source>
</evidence>
<dbReference type="InterPro" id="IPR043504">
    <property type="entry name" value="Peptidase_S1_PA_chymotrypsin"/>
</dbReference>
<evidence type="ECO:0000313" key="2">
    <source>
        <dbReference type="EMBL" id="GBP33111.1"/>
    </source>
</evidence>
<dbReference type="InterPro" id="IPR001254">
    <property type="entry name" value="Trypsin_dom"/>
</dbReference>
<evidence type="ECO:0000259" key="1">
    <source>
        <dbReference type="PROSITE" id="PS50240"/>
    </source>
</evidence>
<dbReference type="GO" id="GO:0006508">
    <property type="term" value="P:proteolysis"/>
    <property type="evidence" value="ECO:0007669"/>
    <property type="project" value="InterPro"/>
</dbReference>
<dbReference type="GO" id="GO:0004252">
    <property type="term" value="F:serine-type endopeptidase activity"/>
    <property type="evidence" value="ECO:0007669"/>
    <property type="project" value="InterPro"/>
</dbReference>
<dbReference type="Gene3D" id="2.40.10.10">
    <property type="entry name" value="Trypsin-like serine proteases"/>
    <property type="match status" value="1"/>
</dbReference>
<comment type="caution">
    <text evidence="2">The sequence shown here is derived from an EMBL/GenBank/DDBJ whole genome shotgun (WGS) entry which is preliminary data.</text>
</comment>
<dbReference type="OrthoDB" id="6261922at2759"/>
<sequence>MVHRAEVKLPFIQYYKLCHGSMAKAVVLNKEAAYDIYFYEKERSIRKGPCDSYLESCCVSSDRRRPDRPIIPKSDERLEQLKDAGCGRRNPEGVGFRIKGDDDGEAEFGEFPWMVAVLSVRPVDAYDLEGPKTHAYLGGGSLIHHSVVLTAAHYLANATSLVARVGEWDTQTVNEIYPFQDRNVAEVEIHKDFNPGNLFYDIALLFLESPVTVAPNVGLACLPQPEDRPPLNGRCFASGWGKNKFGREGNYQVIMKKVNLPVVEHSACQEQLRRTRLGRFFKLHSSFMCAGGEPGRDTCKGDGGSPLVCPIEGRYSSLSSYRLIPNSMSQKACSDKLLGSALLL</sequence>
<dbReference type="EMBL" id="BGZK01000269">
    <property type="protein sequence ID" value="GBP33111.1"/>
    <property type="molecule type" value="Genomic_DNA"/>
</dbReference>
<dbReference type="SUPFAM" id="SSF50494">
    <property type="entry name" value="Trypsin-like serine proteases"/>
    <property type="match status" value="1"/>
</dbReference>
<dbReference type="PRINTS" id="PR00722">
    <property type="entry name" value="CHYMOTRYPSIN"/>
</dbReference>
<keyword evidence="3" id="KW-1185">Reference proteome</keyword>
<proteinExistence type="predicted"/>
<dbReference type="STRING" id="151549.A0A4C1V2V1"/>